<protein>
    <submittedName>
        <fullName evidence="2">Uncharacterized protein</fullName>
    </submittedName>
</protein>
<evidence type="ECO:0000256" key="1">
    <source>
        <dbReference type="SAM" id="MobiDB-lite"/>
    </source>
</evidence>
<proteinExistence type="predicted"/>
<reference evidence="2" key="1">
    <citation type="submission" date="2021-01" db="EMBL/GenBank/DDBJ databases">
        <title>A chromosome-scale assembly of European eel, Anguilla anguilla.</title>
        <authorList>
            <person name="Henkel C."/>
            <person name="Jong-Raadsen S.A."/>
            <person name="Dufour S."/>
            <person name="Weltzien F.-A."/>
            <person name="Palstra A.P."/>
            <person name="Pelster B."/>
            <person name="Spaink H.P."/>
            <person name="Van Den Thillart G.E."/>
            <person name="Jansen H."/>
            <person name="Zahm M."/>
            <person name="Klopp C."/>
            <person name="Cedric C."/>
            <person name="Louis A."/>
            <person name="Berthelot C."/>
            <person name="Parey E."/>
            <person name="Roest Crollius H."/>
            <person name="Montfort J."/>
            <person name="Robinson-Rechavi M."/>
            <person name="Bucao C."/>
            <person name="Bouchez O."/>
            <person name="Gislard M."/>
            <person name="Lluch J."/>
            <person name="Milhes M."/>
            <person name="Lampietro C."/>
            <person name="Lopez Roques C."/>
            <person name="Donnadieu C."/>
            <person name="Braasch I."/>
            <person name="Desvignes T."/>
            <person name="Postlethwait J."/>
            <person name="Bobe J."/>
            <person name="Guiguen Y."/>
            <person name="Dirks R."/>
        </authorList>
    </citation>
    <scope>NUCLEOTIDE SEQUENCE</scope>
    <source>
        <strain evidence="2">Tag_6206</strain>
        <tissue evidence="2">Liver</tissue>
    </source>
</reference>
<feature type="region of interest" description="Disordered" evidence="1">
    <location>
        <begin position="62"/>
        <end position="82"/>
    </location>
</feature>
<dbReference type="EMBL" id="JAFIRN010000004">
    <property type="protein sequence ID" value="KAG5850946.1"/>
    <property type="molecule type" value="Genomic_DNA"/>
</dbReference>
<feature type="compositionally biased region" description="Basic and acidic residues" evidence="1">
    <location>
        <begin position="1"/>
        <end position="26"/>
    </location>
</feature>
<comment type="caution">
    <text evidence="2">The sequence shown here is derived from an EMBL/GenBank/DDBJ whole genome shotgun (WGS) entry which is preliminary data.</text>
</comment>
<name>A0A9D3S3N4_ANGAN</name>
<organism evidence="2 3">
    <name type="scientific">Anguilla anguilla</name>
    <name type="common">European freshwater eel</name>
    <name type="synonym">Muraena anguilla</name>
    <dbReference type="NCBI Taxonomy" id="7936"/>
    <lineage>
        <taxon>Eukaryota</taxon>
        <taxon>Metazoa</taxon>
        <taxon>Chordata</taxon>
        <taxon>Craniata</taxon>
        <taxon>Vertebrata</taxon>
        <taxon>Euteleostomi</taxon>
        <taxon>Actinopterygii</taxon>
        <taxon>Neopterygii</taxon>
        <taxon>Teleostei</taxon>
        <taxon>Anguilliformes</taxon>
        <taxon>Anguillidae</taxon>
        <taxon>Anguilla</taxon>
    </lineage>
</organism>
<gene>
    <name evidence="2" type="ORF">ANANG_G00087770</name>
</gene>
<feature type="region of interest" description="Disordered" evidence="1">
    <location>
        <begin position="1"/>
        <end position="50"/>
    </location>
</feature>
<keyword evidence="3" id="KW-1185">Reference proteome</keyword>
<accession>A0A9D3S3N4</accession>
<dbReference type="AlphaFoldDB" id="A0A9D3S3N4"/>
<evidence type="ECO:0000313" key="3">
    <source>
        <dbReference type="Proteomes" id="UP001044222"/>
    </source>
</evidence>
<sequence length="82" mass="8489">MTEAEKIESRKLSFREGARARTDHGADIISWPASGGSPHHPPRSVSLNDSLSSASFLRSPPALASLSLPGQGGIGASAGHRT</sequence>
<evidence type="ECO:0000313" key="2">
    <source>
        <dbReference type="EMBL" id="KAG5850946.1"/>
    </source>
</evidence>
<dbReference type="Proteomes" id="UP001044222">
    <property type="component" value="Unassembled WGS sequence"/>
</dbReference>